<evidence type="ECO:0000256" key="15">
    <source>
        <dbReference type="PIRSR" id="PIRSR613273-3"/>
    </source>
</evidence>
<feature type="binding site" description="in inhibited form" evidence="14">
    <location>
        <position position="217"/>
    </location>
    <ligand>
        <name>Zn(2+)</name>
        <dbReference type="ChEBI" id="CHEBI:29105"/>
        <note>catalytic</note>
    </ligand>
</feature>
<feature type="disulfide bond" evidence="15">
    <location>
        <begin position="388"/>
        <end position="395"/>
    </location>
</feature>
<dbReference type="InterPro" id="IPR012314">
    <property type="entry name" value="Pept_M12B_GON-ADAMTSs"/>
</dbReference>
<feature type="region of interest" description="Disordered" evidence="17">
    <location>
        <begin position="1685"/>
        <end position="1708"/>
    </location>
</feature>
<dbReference type="GO" id="GO:0006508">
    <property type="term" value="P:proteolysis"/>
    <property type="evidence" value="ECO:0007669"/>
    <property type="project" value="UniProtKB-KW"/>
</dbReference>
<feature type="disulfide bond" evidence="15">
    <location>
        <begin position="529"/>
        <end position="551"/>
    </location>
</feature>
<dbReference type="PROSITE" id="PS50092">
    <property type="entry name" value="TSP1"/>
    <property type="match status" value="18"/>
</dbReference>
<dbReference type="Pfam" id="PF01562">
    <property type="entry name" value="Pep_M12B_propep"/>
    <property type="match status" value="1"/>
</dbReference>
<feature type="binding site" evidence="16">
    <location>
        <position position="1855"/>
    </location>
    <ligand>
        <name>Zn(2+)</name>
        <dbReference type="ChEBI" id="CHEBI:29105"/>
        <note>catalytic</note>
    </ligand>
</feature>
<evidence type="ECO:0000313" key="21">
    <source>
        <dbReference type="Proteomes" id="UP001516400"/>
    </source>
</evidence>
<organism evidence="20 21">
    <name type="scientific">Cryptolaemus montrouzieri</name>
    <dbReference type="NCBI Taxonomy" id="559131"/>
    <lineage>
        <taxon>Eukaryota</taxon>
        <taxon>Metazoa</taxon>
        <taxon>Ecdysozoa</taxon>
        <taxon>Arthropoda</taxon>
        <taxon>Hexapoda</taxon>
        <taxon>Insecta</taxon>
        <taxon>Pterygota</taxon>
        <taxon>Neoptera</taxon>
        <taxon>Endopterygota</taxon>
        <taxon>Coleoptera</taxon>
        <taxon>Polyphaga</taxon>
        <taxon>Cucujiformia</taxon>
        <taxon>Coccinelloidea</taxon>
        <taxon>Coccinellidae</taxon>
        <taxon>Scymninae</taxon>
        <taxon>Scymnini</taxon>
        <taxon>Cryptolaemus</taxon>
    </lineage>
</organism>
<dbReference type="SUPFAM" id="SSF55486">
    <property type="entry name" value="Metalloproteases ('zincins'), catalytic domain"/>
    <property type="match status" value="2"/>
</dbReference>
<feature type="region of interest" description="Disordered" evidence="17">
    <location>
        <begin position="1623"/>
        <end position="1646"/>
    </location>
</feature>
<evidence type="ECO:0000256" key="4">
    <source>
        <dbReference type="ARBA" id="ARBA00022670"/>
    </source>
</evidence>
<evidence type="ECO:0000256" key="7">
    <source>
        <dbReference type="ARBA" id="ARBA00022737"/>
    </source>
</evidence>
<keyword evidence="9 14" id="KW-0862">Zinc</keyword>
<evidence type="ECO:0000256" key="10">
    <source>
        <dbReference type="ARBA" id="ARBA00023049"/>
    </source>
</evidence>
<feature type="region of interest" description="Disordered" evidence="17">
    <location>
        <begin position="194"/>
        <end position="219"/>
    </location>
</feature>
<feature type="binding site" evidence="14">
    <location>
        <position position="377"/>
    </location>
    <ligand>
        <name>Ca(2+)</name>
        <dbReference type="ChEBI" id="CHEBI:29108"/>
        <label>1</label>
    </ligand>
</feature>
<keyword evidence="21" id="KW-1185">Reference proteome</keyword>
<evidence type="ECO:0000256" key="1">
    <source>
        <dbReference type="ARBA" id="ARBA00004498"/>
    </source>
</evidence>
<dbReference type="Gene3D" id="2.60.120.830">
    <property type="match status" value="2"/>
</dbReference>
<dbReference type="Gene3D" id="3.40.390.10">
    <property type="entry name" value="Collagenase (Catalytic Domain)"/>
    <property type="match status" value="2"/>
</dbReference>
<feature type="binding site" evidence="14 16">
    <location>
        <position position="432"/>
    </location>
    <ligand>
        <name>Zn(2+)</name>
        <dbReference type="ChEBI" id="CHEBI:29105"/>
        <note>catalytic</note>
    </ligand>
</feature>
<feature type="compositionally biased region" description="Basic and acidic residues" evidence="17">
    <location>
        <begin position="266"/>
        <end position="276"/>
    </location>
</feature>
<proteinExistence type="predicted"/>
<dbReference type="Pfam" id="PF17771">
    <property type="entry name" value="ADAMTS_CR_2"/>
    <property type="match status" value="1"/>
</dbReference>
<dbReference type="InterPro" id="IPR036383">
    <property type="entry name" value="TSP1_rpt_sf"/>
</dbReference>
<feature type="disulfide bond" evidence="15">
    <location>
        <begin position="603"/>
        <end position="641"/>
    </location>
</feature>
<evidence type="ECO:0000256" key="9">
    <source>
        <dbReference type="ARBA" id="ARBA00022833"/>
    </source>
</evidence>
<feature type="domain" description="Peptidase M12B" evidence="18">
    <location>
        <begin position="290"/>
        <end position="494"/>
    </location>
</feature>
<dbReference type="Pfam" id="PF00090">
    <property type="entry name" value="TSP_1"/>
    <property type="match status" value="2"/>
</dbReference>
<feature type="disulfide bond" evidence="15">
    <location>
        <begin position="364"/>
        <end position="412"/>
    </location>
</feature>
<dbReference type="InterPro" id="IPR002870">
    <property type="entry name" value="Peptidase_M12B_N"/>
</dbReference>
<dbReference type="Gene3D" id="3.40.1620.60">
    <property type="match status" value="1"/>
</dbReference>
<dbReference type="InterPro" id="IPR045371">
    <property type="entry name" value="ADAMTS_CR_3"/>
</dbReference>
<evidence type="ECO:0000256" key="3">
    <source>
        <dbReference type="ARBA" id="ARBA00022530"/>
    </source>
</evidence>
<dbReference type="Pfam" id="PF19236">
    <property type="entry name" value="ADAMTS_CR_3"/>
    <property type="match status" value="2"/>
</dbReference>
<feature type="binding site" evidence="14 16">
    <location>
        <position position="428"/>
    </location>
    <ligand>
        <name>Zn(2+)</name>
        <dbReference type="ChEBI" id="CHEBI:29105"/>
        <note>catalytic</note>
    </ligand>
</feature>
<keyword evidence="11 15" id="KW-1015">Disulfide bond</keyword>
<dbReference type="GO" id="GO:0008237">
    <property type="term" value="F:metallopeptidase activity"/>
    <property type="evidence" value="ECO:0007669"/>
    <property type="project" value="UniProtKB-KW"/>
</dbReference>
<dbReference type="PROSITE" id="PS51046">
    <property type="entry name" value="GON"/>
    <property type="match status" value="2"/>
</dbReference>
<protein>
    <recommendedName>
        <fullName evidence="22">A disintegrin and metalloproteinase with thrombospondin motifs 9</fullName>
    </recommendedName>
</protein>
<comment type="caution">
    <text evidence="20">The sequence shown here is derived from an EMBL/GenBank/DDBJ whole genome shotgun (WGS) entry which is preliminary data.</text>
</comment>
<keyword evidence="3" id="KW-0272">Extracellular matrix</keyword>
<evidence type="ECO:0000256" key="5">
    <source>
        <dbReference type="ARBA" id="ARBA00022723"/>
    </source>
</evidence>
<evidence type="ECO:0000256" key="8">
    <source>
        <dbReference type="ARBA" id="ARBA00022801"/>
    </source>
</evidence>
<feature type="binding site" evidence="16">
    <location>
        <position position="1865"/>
    </location>
    <ligand>
        <name>Zn(2+)</name>
        <dbReference type="ChEBI" id="CHEBI:29105"/>
        <note>catalytic</note>
    </ligand>
</feature>
<comment type="caution">
    <text evidence="16">Lacks conserved residue(s) required for the propagation of feature annotation.</text>
</comment>
<feature type="disulfide bond" evidence="15">
    <location>
        <begin position="444"/>
        <end position="473"/>
    </location>
</feature>
<dbReference type="PRINTS" id="PR01857">
    <property type="entry name" value="ADAMTSFAMILY"/>
</dbReference>
<keyword evidence="5 14" id="KW-0479">Metal-binding</keyword>
<dbReference type="Gene3D" id="2.20.100.10">
    <property type="entry name" value="Thrombospondin type-1 (TSP1) repeat"/>
    <property type="match status" value="16"/>
</dbReference>
<evidence type="ECO:0000256" key="17">
    <source>
        <dbReference type="SAM" id="MobiDB-lite"/>
    </source>
</evidence>
<comment type="cofactor">
    <cofactor evidence="14">
        <name>Zn(2+)</name>
        <dbReference type="ChEBI" id="CHEBI:29105"/>
    </cofactor>
    <text evidence="14">Binds 1 zinc ion per subunit.</text>
</comment>
<dbReference type="InterPro" id="IPR041645">
    <property type="entry name" value="ADAMTS_CR_2"/>
</dbReference>
<dbReference type="InterPro" id="IPR050439">
    <property type="entry name" value="ADAMTS_ADAMTS-like"/>
</dbReference>
<dbReference type="InterPro" id="IPR013273">
    <property type="entry name" value="ADAMTS/ADAMTS-like"/>
</dbReference>
<dbReference type="Pfam" id="PF08685">
    <property type="entry name" value="GON"/>
    <property type="match status" value="2"/>
</dbReference>
<feature type="compositionally biased region" description="Acidic residues" evidence="17">
    <location>
        <begin position="203"/>
        <end position="213"/>
    </location>
</feature>
<feature type="disulfide bond" evidence="15">
    <location>
        <begin position="564"/>
        <end position="575"/>
    </location>
</feature>
<feature type="binding site" evidence="14 16">
    <location>
        <position position="438"/>
    </location>
    <ligand>
        <name>Zn(2+)</name>
        <dbReference type="ChEBI" id="CHEBI:29105"/>
        <note>catalytic</note>
    </ligand>
</feature>
<comment type="subcellular location">
    <subcellularLocation>
        <location evidence="1">Secreted</location>
        <location evidence="1">Extracellular space</location>
        <location evidence="1">Extracellular matrix</location>
    </subcellularLocation>
</comment>
<keyword evidence="8" id="KW-0378">Hydrolase</keyword>
<gene>
    <name evidence="20" type="ORF">HHI36_021146</name>
</gene>
<dbReference type="InterPro" id="IPR000884">
    <property type="entry name" value="TSP1_rpt"/>
</dbReference>
<dbReference type="SMART" id="SM00209">
    <property type="entry name" value="TSP1"/>
    <property type="match status" value="18"/>
</dbReference>
<dbReference type="Pfam" id="PF13688">
    <property type="entry name" value="Reprolysin_5"/>
    <property type="match status" value="2"/>
</dbReference>
<feature type="domain" description="GON" evidence="19">
    <location>
        <begin position="2941"/>
        <end position="3029"/>
    </location>
</feature>
<dbReference type="PANTHER" id="PTHR13723">
    <property type="entry name" value="ADAMTS A DISINTEGRIN AND METALLOPROTEASE WITH THROMBOSPONDIN MOTIFS PROTEASE"/>
    <property type="match status" value="1"/>
</dbReference>
<evidence type="ECO:0000256" key="14">
    <source>
        <dbReference type="PIRSR" id="PIRSR613273-2"/>
    </source>
</evidence>
<evidence type="ECO:0000259" key="19">
    <source>
        <dbReference type="PROSITE" id="PS51046"/>
    </source>
</evidence>
<dbReference type="FunFam" id="2.20.100.10:FF:000006">
    <property type="entry name" value="A disintegrin and metalloproteinase with thrombospondin motifs 1"/>
    <property type="match status" value="1"/>
</dbReference>
<keyword evidence="10" id="KW-0482">Metalloprotease</keyword>
<keyword evidence="12" id="KW-0325">Glycoprotein</keyword>
<dbReference type="InterPro" id="IPR024079">
    <property type="entry name" value="MetalloPept_cat_dom_sf"/>
</dbReference>
<keyword evidence="4" id="KW-0645">Protease</keyword>
<evidence type="ECO:0000256" key="6">
    <source>
        <dbReference type="ARBA" id="ARBA00022729"/>
    </source>
</evidence>
<dbReference type="PANTHER" id="PTHR13723:SF278">
    <property type="entry name" value="ADAM METALLOPEPTIDASE WITH THROMBOSPONDIN TYPE 1 MOTIF A, ISOFORM B"/>
    <property type="match status" value="1"/>
</dbReference>
<feature type="binding site" evidence="14">
    <location>
        <position position="489"/>
    </location>
    <ligand>
        <name>Ca(2+)</name>
        <dbReference type="ChEBI" id="CHEBI:29108"/>
        <label>1</label>
    </ligand>
</feature>
<keyword evidence="7" id="KW-0677">Repeat</keyword>
<feature type="active site" evidence="16">
    <location>
        <position position="1856"/>
    </location>
</feature>
<reference evidence="20 21" key="1">
    <citation type="journal article" date="2021" name="BMC Biol.">
        <title>Horizontally acquired antibacterial genes associated with adaptive radiation of ladybird beetles.</title>
        <authorList>
            <person name="Li H.S."/>
            <person name="Tang X.F."/>
            <person name="Huang Y.H."/>
            <person name="Xu Z.Y."/>
            <person name="Chen M.L."/>
            <person name="Du X.Y."/>
            <person name="Qiu B.Y."/>
            <person name="Chen P.T."/>
            <person name="Zhang W."/>
            <person name="Slipinski A."/>
            <person name="Escalona H.E."/>
            <person name="Waterhouse R.M."/>
            <person name="Zwick A."/>
            <person name="Pang H."/>
        </authorList>
    </citation>
    <scope>NUCLEOTIDE SEQUENCE [LARGE SCALE GENOMIC DNA]</scope>
    <source>
        <strain evidence="20">SYSU2018</strain>
    </source>
</reference>
<evidence type="ECO:0000256" key="12">
    <source>
        <dbReference type="ARBA" id="ARBA00023180"/>
    </source>
</evidence>
<accession>A0ABD2MWX6</accession>
<dbReference type="SUPFAM" id="SSF82895">
    <property type="entry name" value="TSP-1 type 1 repeat"/>
    <property type="match status" value="16"/>
</dbReference>
<keyword evidence="14" id="KW-0106">Calcium</keyword>
<evidence type="ECO:0008006" key="22">
    <source>
        <dbReference type="Google" id="ProtNLM"/>
    </source>
</evidence>
<evidence type="ECO:0000256" key="11">
    <source>
        <dbReference type="ARBA" id="ARBA00023157"/>
    </source>
</evidence>
<feature type="active site" evidence="13 16">
    <location>
        <position position="429"/>
    </location>
</feature>
<evidence type="ECO:0000259" key="18">
    <source>
        <dbReference type="PROSITE" id="PS50215"/>
    </source>
</evidence>
<keyword evidence="2" id="KW-0964">Secreted</keyword>
<evidence type="ECO:0000256" key="16">
    <source>
        <dbReference type="PROSITE-ProRule" id="PRU00276"/>
    </source>
</evidence>
<dbReference type="PROSITE" id="PS50215">
    <property type="entry name" value="ADAM_MEPRO"/>
    <property type="match status" value="2"/>
</dbReference>
<feature type="disulfide bond" evidence="15">
    <location>
        <begin position="538"/>
        <end position="570"/>
    </location>
</feature>
<feature type="disulfide bond" evidence="15">
    <location>
        <begin position="614"/>
        <end position="626"/>
    </location>
</feature>
<feature type="disulfide bond" evidence="15">
    <location>
        <begin position="518"/>
        <end position="543"/>
    </location>
</feature>
<feature type="region of interest" description="Disordered" evidence="17">
    <location>
        <begin position="258"/>
        <end position="281"/>
    </location>
</feature>
<dbReference type="Pfam" id="PF05986">
    <property type="entry name" value="ADAMTS_spacer1"/>
    <property type="match status" value="1"/>
</dbReference>
<feature type="disulfide bond" evidence="15">
    <location>
        <begin position="599"/>
        <end position="636"/>
    </location>
</feature>
<dbReference type="FunFam" id="2.20.100.10:FF:000005">
    <property type="entry name" value="ADAM metallopeptidase with thrombospondin type 1 motif 9"/>
    <property type="match status" value="8"/>
</dbReference>
<feature type="compositionally biased region" description="Basic and acidic residues" evidence="17">
    <location>
        <begin position="1693"/>
        <end position="1703"/>
    </location>
</feature>
<dbReference type="InterPro" id="IPR001590">
    <property type="entry name" value="Peptidase_M12B"/>
</dbReference>
<dbReference type="EMBL" id="JABFTP020000042">
    <property type="protein sequence ID" value="KAL3270612.1"/>
    <property type="molecule type" value="Genomic_DNA"/>
</dbReference>
<feature type="disulfide bond" evidence="15">
    <location>
        <begin position="407"/>
        <end position="489"/>
    </location>
</feature>
<keyword evidence="6" id="KW-0732">Signal</keyword>
<sequence>MRNKDQGDEVAISMKRAENITLKHRENSHLESLGLESNVEYVKPMKISPLPLHDHDIIFNEMNNFSDEPILPHHSGHFRHNMAEVWDPHPNYEISAFGREFKLQLAHDNKFIGPNLYISHAWENYTHRILHDQGMLGCFYTGNVQGDADSDVVVSLCNGMTGYIRTSEGSYFIEPVEFINGTLNSFLHRIKKVPHSSRQDNEVTAEEEEEEESSDKCGTKAEAEINNEIQDEYPIALDLHNPIHNLVKRITATNFSTSGSPHIRRKREDDEYSRMEEAEEDLEENRPSEYFIKVLVVADRSMVEFYKTKEELNHYILTLMSQTARLFKDPSIGNAISVSVVEIRILEKQDFQASDSQKTLNKFCKWREKYTSHSNNDVALLLTRHDFCKDKDRECVTVGVASVGAMCTDSSCAIAIDKGLPTTYIIAHEIGHALNMPHDDKGKCANLNRGDNQKYIMTYSLEKDIKPWMWSPCSKYYVTEFLGSKKARCLLKRPTTNFISRELANIPPGEKYQVKRQCEFEFGEGSDHCLYDIEEPPCLQLWCTKNHNEGCSTHHMPWAEGTYCGPEKWCHNGECIPFKENDLKPIVGGWGLWSEWGECSRTCGGGVKISRRVCDNPIPENGGDYCFGSSIRYASCNTEPCPDIIDFRAVQCASHNGNTNNLTNLPKDVKWLPKYGLGREDQCKLYCRLQHSNAYYLLKSKVIDGTKCGFDSFGICVDGKCRTGGCDNKLHSKMELDDCGVCGGDNSQCEEISGGYNITATSTGYNTILKFPKGSSSLDIRQRDIKDAKMKNYLALVDGDTGKITTDKNKILTKPLILEILTEDSRSPPPDVVYKYIISRENAPRYSWRLYQKEWSECNSICSGFQFMKPVCIELGNNEQIVDDYYCASMDTHGIVQKKECNNHCRLIWNPAKKGECSTKCGTGVRTVNYSCMRIDNEREKYGFLQIVTAETYGDVIDDVYCNVLPQPQYTEACTGSCNVRWHYSDWSQCSQTCGGGIQTRTAKCVDNYTGSSMDDQDCKDLLKVTERECKNNRCPEWFATEWTQCSAQCGKGYKTRAVYCKVGEEYYKAHFCNQRSKPDEKMECELKACVKWATGDWSSCSASCGNGVQTREVFCQARDSQKVMDLGDCSDMAKPDATKTCQMRKCVTLPGFFDRRYSYPVDKDVNNSVDIEFKKVEDKWVTGSWSQCSKSCGGGYSSRRVVCRGDRGGHSCDITKIPVSVINCNTFRCPQWQLSGWSECDESCEKHRLIMCRNDSGSNVPENQCNPKDKPSESTKCKLSQCTQISNTVPRQYFDSSEDRTGRYQWKVGKWKECSSYCGKGMRYRNVTCEDTLNDVILVDQYCKSLSKPKISKPCERFNCAYTWIESNWSPCSEKCGSGFKTRNVTCHKVHPGGLIDPNPMPDLRYSNRYRRNYCEMYRKPSETMRCKESNCGDLYVWRPGPWKECSHKCGRKGRQTRQLFCVNKKTNEKTAKRFCPRSLRPRRKRKCNQWKCAYKSCSDVKYTLRTRENKDYLLELNGKQAVVYCFKMDTRQPEEFISLTNDMQNYAEMYNKRLMNLNSCPYEGERNDDCNCVDIGPRRSGLTRFYKTGYIRTSEGSYFIEPVEFINGTLNSFLHRIKKVPHSSRQDNEVTAEEEEESSDKCGTKAEAEINNEIQDEYPIALDLHNPIHSLVKRITATNFSTSGSPHIRRKREDDEYSRMEEAEEDLEENRPSEYFIKVLVVADRSMVEFYKTKEELNHYILTLMSQTARLFKDPSIGNAISVSVVEIRILEKQDFQASDSQKTLNKFCKWREKYTSHSNNDVALLLTRHDFCKDKDRECVTVGVASVGAMCTDSSCAIAIDKGLPTTYIIAHEIGHALNMPHDDKGKCANLNRGDNQKYIMTYSLEKDIKPWMWSPCSKYYVTEFLGSKKARCLLKRPTTNFISRNWQIYLLVKSIKSKDSANLNLGKEVITVCTISKNHLVCNYGVPKTTTKDAQHTTCRGRREPTAALKSGVTTESVFLSKKTISNQFRTCGGGVKISRRVCDNPVPENGGDYCFGSSIRYASCNTEPCPDIIDFRAVQCASHNGNTNNLTNLPKDVKWLPKYGLGREDQCKLYCRLQHSNAYYLLKSKVIDGTKCGFDSFGICVDGKCRTGGCDNKLHSKMELDDCGVCGGDNSQCEEISGGYNITATSTGYNTILKFPKGSSSLDIRQRDIKDAKMKNYLALVDGDTGKYILNGNNILEQEKDIRFGGTTIKYSGSDALVERITTDKNKILTKPLILEILTEDSRSPPPDVTYKYIISRENAPRYSWRLYQKEWSECNSICSGFQFMKPVCIELGNNEQIVDDYYCASMDTHGIVQKKECNNHCRLIWNPAKKGECSTKCGTGVRTVNYSCMRIDNEREKYGFLQIVTAETYGDVIDDVYCNVLPQPQYTEACTGSCNVRWHYSDWSQCSQTCGGGIQTRTAKCVDNYTGSSMDDQDCKDLLKVTERECKNNRCPEWFATEWTQCSAQCGKGYKTRAVYCKVGEEYYKAHFCNQRSKPDEKMECELKACVKWATGDWSSCSASCGNGVQTREVFCQARDSQKVMDLGDCSDIAKPDATKTCQMRKCVTLPGFFDRRYSYPVDKDVNNSVDIEFKKVEDKWVTGSWSQCSKSCGGGYSSRRVVCRGDRGGHSCDITKIPVSVINCNTFRCPQWQLSGWSECDESCEKHRLIMCRNDSGSNVPENQCNPKDKPSESTKCKLSQCTQISNTVPRQYFDSSEDRTGRYQWKVGKWKECSSYCGKGMRYRNVTCEDTLNDVILVDQYCKSLSKPKISKPCERFNCAYTWIESNWSPCSEKCGSGFKTRNVTCHKVHPGGLIDPNPMPDLRYSNRYRRNYCEMYRKPSETMRCKESNCGDLYVWRPGPWKECSHKCGRKGRQTRQLFCVNKKTNEKTAKRFCPRSLRPRRKRKCNQWKCAYKSCSDVKYTLRTRENKDYLLELNGKQAVVYCFKMDTRQPEEFISLTNDMQNYAEMYNKRLMNLNSCPSKAKEMTIAIALTSGRDDQD</sequence>
<feature type="domain" description="Peptidase M12B" evidence="18">
    <location>
        <begin position="1717"/>
        <end position="1921"/>
    </location>
</feature>
<feature type="domain" description="GON" evidence="19">
    <location>
        <begin position="1495"/>
        <end position="1589"/>
    </location>
</feature>
<dbReference type="Proteomes" id="UP001516400">
    <property type="component" value="Unassembled WGS sequence"/>
</dbReference>
<evidence type="ECO:0000313" key="20">
    <source>
        <dbReference type="EMBL" id="KAL3270612.1"/>
    </source>
</evidence>
<dbReference type="Pfam" id="PF19030">
    <property type="entry name" value="TSP1_ADAMTS"/>
    <property type="match status" value="16"/>
</dbReference>
<dbReference type="GO" id="GO:0046872">
    <property type="term" value="F:metal ion binding"/>
    <property type="evidence" value="ECO:0007669"/>
    <property type="project" value="UniProtKB-KW"/>
</dbReference>
<dbReference type="CDD" id="cd04273">
    <property type="entry name" value="ZnMc_ADAMTS_like"/>
    <property type="match status" value="2"/>
</dbReference>
<feature type="binding site" evidence="16">
    <location>
        <position position="1859"/>
    </location>
    <ligand>
        <name>Zn(2+)</name>
        <dbReference type="ChEBI" id="CHEBI:29105"/>
        <note>catalytic</note>
    </ligand>
</feature>
<name>A0ABD2MWX6_9CUCU</name>
<evidence type="ECO:0000256" key="2">
    <source>
        <dbReference type="ARBA" id="ARBA00022525"/>
    </source>
</evidence>
<dbReference type="InterPro" id="IPR010294">
    <property type="entry name" value="ADAMTS_spacer1"/>
</dbReference>
<evidence type="ECO:0000256" key="13">
    <source>
        <dbReference type="PIRSR" id="PIRSR613273-1"/>
    </source>
</evidence>